<evidence type="ECO:0000256" key="14">
    <source>
        <dbReference type="SAM" id="Phobius"/>
    </source>
</evidence>
<dbReference type="Pfam" id="PF21436">
    <property type="entry name" value="STT3-PglB_core"/>
    <property type="match status" value="1"/>
</dbReference>
<evidence type="ECO:0000256" key="2">
    <source>
        <dbReference type="ARBA" id="ARBA00001946"/>
    </source>
</evidence>
<dbReference type="RefSeq" id="WP_283400710.1">
    <property type="nucleotide sequence ID" value="NZ_FXUB01000003.1"/>
</dbReference>
<keyword evidence="8 14" id="KW-0812">Transmembrane</keyword>
<dbReference type="PANTHER" id="PTHR13872">
    <property type="entry name" value="DOLICHYL-DIPHOSPHOOLIGOSACCHARIDE--PROTEIN GLYCOSYLTRANSFERASE SUBUNIT"/>
    <property type="match status" value="1"/>
</dbReference>
<keyword evidence="6" id="KW-0328">Glycosyltransferase</keyword>
<feature type="transmembrane region" description="Helical" evidence="14">
    <location>
        <begin position="216"/>
        <end position="232"/>
    </location>
</feature>
<feature type="transmembrane region" description="Helical" evidence="14">
    <location>
        <begin position="194"/>
        <end position="210"/>
    </location>
</feature>
<evidence type="ECO:0000256" key="6">
    <source>
        <dbReference type="ARBA" id="ARBA00022676"/>
    </source>
</evidence>
<keyword evidence="10" id="KW-0460">Magnesium</keyword>
<keyword evidence="7" id="KW-0808">Transferase</keyword>
<dbReference type="PANTHER" id="PTHR13872:SF1">
    <property type="entry name" value="DOLICHYL-DIPHOSPHOOLIGOSACCHARIDE--PROTEIN GLYCOSYLTRANSFERASE SUBUNIT STT3B"/>
    <property type="match status" value="1"/>
</dbReference>
<evidence type="ECO:0000313" key="17">
    <source>
        <dbReference type="EMBL" id="SMP14025.1"/>
    </source>
</evidence>
<organism evidence="17 18">
    <name type="scientific">Desulfurobacterium pacificum</name>
    <dbReference type="NCBI Taxonomy" id="240166"/>
    <lineage>
        <taxon>Bacteria</taxon>
        <taxon>Pseudomonadati</taxon>
        <taxon>Aquificota</taxon>
        <taxon>Aquificia</taxon>
        <taxon>Desulfurobacteriales</taxon>
        <taxon>Desulfurobacteriaceae</taxon>
        <taxon>Desulfurobacterium</taxon>
    </lineage>
</organism>
<comment type="similarity">
    <text evidence="5">Belongs to the STT3 family.</text>
</comment>
<dbReference type="EMBL" id="FXUB01000003">
    <property type="protein sequence ID" value="SMP14025.1"/>
    <property type="molecule type" value="Genomic_DNA"/>
</dbReference>
<comment type="cofactor">
    <cofactor evidence="2">
        <name>Mg(2+)</name>
        <dbReference type="ChEBI" id="CHEBI:18420"/>
    </cofactor>
</comment>
<feature type="transmembrane region" description="Helical" evidence="14">
    <location>
        <begin position="352"/>
        <end position="372"/>
    </location>
</feature>
<feature type="transmembrane region" description="Helical" evidence="14">
    <location>
        <begin position="113"/>
        <end position="133"/>
    </location>
</feature>
<accession>A0ABY1NN46</accession>
<feature type="transmembrane region" description="Helical" evidence="14">
    <location>
        <begin position="169"/>
        <end position="185"/>
    </location>
</feature>
<evidence type="ECO:0000256" key="7">
    <source>
        <dbReference type="ARBA" id="ARBA00022679"/>
    </source>
</evidence>
<evidence type="ECO:0000259" key="15">
    <source>
        <dbReference type="Pfam" id="PF02516"/>
    </source>
</evidence>
<feature type="transmembrane region" description="Helical" evidence="14">
    <location>
        <begin position="379"/>
        <end position="396"/>
    </location>
</feature>
<dbReference type="InterPro" id="IPR003674">
    <property type="entry name" value="Oligo_trans_STT3"/>
</dbReference>
<evidence type="ECO:0000256" key="9">
    <source>
        <dbReference type="ARBA" id="ARBA00022723"/>
    </source>
</evidence>
<evidence type="ECO:0000313" key="18">
    <source>
        <dbReference type="Proteomes" id="UP001157911"/>
    </source>
</evidence>
<feature type="transmembrane region" description="Helical" evidence="14">
    <location>
        <begin position="7"/>
        <end position="25"/>
    </location>
</feature>
<feature type="domain" description="STT3/PglB/AglB core" evidence="16">
    <location>
        <begin position="427"/>
        <end position="479"/>
    </location>
</feature>
<protein>
    <submittedName>
        <fullName evidence="17">Dolichyl-diphosphooligosaccharide--protein glycosyltransferase</fullName>
    </submittedName>
</protein>
<keyword evidence="13" id="KW-0464">Manganese</keyword>
<comment type="caution">
    <text evidence="17">The sequence shown here is derived from an EMBL/GenBank/DDBJ whole genome shotgun (WGS) entry which is preliminary data.</text>
</comment>
<gene>
    <name evidence="17" type="ORF">SAMN06265339_1251</name>
</gene>
<reference evidence="17 18" key="1">
    <citation type="submission" date="2017-05" db="EMBL/GenBank/DDBJ databases">
        <authorList>
            <person name="Varghese N."/>
            <person name="Submissions S."/>
        </authorList>
    </citation>
    <scope>NUCLEOTIDE SEQUENCE [LARGE SCALE GENOMIC DNA]</scope>
    <source>
        <strain evidence="17 18">DSM 15522</strain>
    </source>
</reference>
<feature type="transmembrane region" description="Helical" evidence="14">
    <location>
        <begin position="244"/>
        <end position="265"/>
    </location>
</feature>
<evidence type="ECO:0000256" key="3">
    <source>
        <dbReference type="ARBA" id="ARBA00004127"/>
    </source>
</evidence>
<dbReference type="Pfam" id="PF02516">
    <property type="entry name" value="STT3"/>
    <property type="match status" value="1"/>
</dbReference>
<evidence type="ECO:0000256" key="10">
    <source>
        <dbReference type="ARBA" id="ARBA00022842"/>
    </source>
</evidence>
<evidence type="ECO:0000259" key="16">
    <source>
        <dbReference type="Pfam" id="PF21436"/>
    </source>
</evidence>
<evidence type="ECO:0000256" key="4">
    <source>
        <dbReference type="ARBA" id="ARBA00004922"/>
    </source>
</evidence>
<dbReference type="InterPro" id="IPR048999">
    <property type="entry name" value="STT3-PglB_core"/>
</dbReference>
<dbReference type="Gene3D" id="3.40.1380.40">
    <property type="match status" value="1"/>
</dbReference>
<dbReference type="Proteomes" id="UP001157911">
    <property type="component" value="Unassembled WGS sequence"/>
</dbReference>
<evidence type="ECO:0000256" key="5">
    <source>
        <dbReference type="ARBA" id="ARBA00010810"/>
    </source>
</evidence>
<feature type="domain" description="Oligosaccharyl transferase STT3 N-terminal" evidence="15">
    <location>
        <begin position="84"/>
        <end position="343"/>
    </location>
</feature>
<evidence type="ECO:0000256" key="11">
    <source>
        <dbReference type="ARBA" id="ARBA00022989"/>
    </source>
</evidence>
<keyword evidence="12 14" id="KW-0472">Membrane</keyword>
<comment type="pathway">
    <text evidence="4">Protein modification; protein glycosylation.</text>
</comment>
<feature type="transmembrane region" description="Helical" evidence="14">
    <location>
        <begin position="140"/>
        <end position="157"/>
    </location>
</feature>
<sequence>MNLRKIFILFVLILIPISVGLFARFNDLSQWQKFHRFFYYDNKPLFTSYDAYTFARYAKEKIEGTYRAGGLDPLKSVPDNFITGNVTYPAPIPMESWIGATISEIFHVPLEVVALYLTPILAVLFVIPFVIYFYREELPLTGFTGALLGVISLIYLVRTSIVRFDTDSLNLFFPFAIALFLYLTFREDNERKRYFYLAIAGVLSYLYYWWYAHSGLILVMFITFAIFDFFFVKRKGKELLKDLGVLLLFANPLVIVNGVFNLVGLTRTYILNFFKPAVHGGFPNIYMSISELKHFDIARLSDLTAGSFFIFLMGIVGLVLLIMKKFRQIFLFLPVLLIGLMALKGSNRFAMYLAPFVGAGIGFLGDYVASLVKDENRKRLYYVLIFAVAFAGIFYFNRAAIKFFITPKITPELAADFSRLETLTPEDSWIWTWWDYGYAIQYYARRGVFHDGGDHNLKTYFVATTYSTSNPKIAYNVITGIANVGNYEITKLLKEGRKAVEIRDMFFEGKFSKPLKHPVYWAFTGDEIGKFAWINYFGTWNFDEEKGIKAPIYDLGICIPQKGDVIQCQKAVMDLKKGEVILGRKAVPIALLAVRNLEKVEEKTYRRAGIIAELVEDKHKILRAFIMGGQPFKSMFNQMYILRVYDPKYFELIYDDFPTMVLYRVKG</sequence>
<proteinExistence type="inferred from homology"/>
<keyword evidence="11 14" id="KW-1133">Transmembrane helix</keyword>
<dbReference type="InterPro" id="IPR048307">
    <property type="entry name" value="STT3_N"/>
</dbReference>
<evidence type="ECO:0000256" key="13">
    <source>
        <dbReference type="ARBA" id="ARBA00023211"/>
    </source>
</evidence>
<feature type="transmembrane region" description="Helical" evidence="14">
    <location>
        <begin position="329"/>
        <end position="346"/>
    </location>
</feature>
<evidence type="ECO:0000256" key="1">
    <source>
        <dbReference type="ARBA" id="ARBA00001936"/>
    </source>
</evidence>
<evidence type="ECO:0000256" key="8">
    <source>
        <dbReference type="ARBA" id="ARBA00022692"/>
    </source>
</evidence>
<keyword evidence="18" id="KW-1185">Reference proteome</keyword>
<feature type="transmembrane region" description="Helical" evidence="14">
    <location>
        <begin position="303"/>
        <end position="322"/>
    </location>
</feature>
<keyword evidence="9" id="KW-0479">Metal-binding</keyword>
<comment type="subcellular location">
    <subcellularLocation>
        <location evidence="3">Endomembrane system</location>
        <topology evidence="3">Multi-pass membrane protein</topology>
    </subcellularLocation>
</comment>
<comment type="cofactor">
    <cofactor evidence="1">
        <name>Mn(2+)</name>
        <dbReference type="ChEBI" id="CHEBI:29035"/>
    </cofactor>
</comment>
<name>A0ABY1NN46_9BACT</name>
<evidence type="ECO:0000256" key="12">
    <source>
        <dbReference type="ARBA" id="ARBA00023136"/>
    </source>
</evidence>